<dbReference type="InterPro" id="IPR003358">
    <property type="entry name" value="tRNA_(Gua-N-7)_MeTrfase_Trmb"/>
</dbReference>
<evidence type="ECO:0000256" key="2">
    <source>
        <dbReference type="ARBA" id="ARBA00003015"/>
    </source>
</evidence>
<dbReference type="PANTHER" id="PTHR23417">
    <property type="entry name" value="3-DEOXY-D-MANNO-OCTULOSONIC-ACID TRANSFERASE/TRNA GUANINE-N 7 - -METHYLTRANSFERASE"/>
    <property type="match status" value="1"/>
</dbReference>
<comment type="caution">
    <text evidence="8">The sequence shown here is derived from an EMBL/GenBank/DDBJ whole genome shotgun (WGS) entry which is preliminary data.</text>
</comment>
<dbReference type="EC" id="2.1.1.33" evidence="3"/>
<evidence type="ECO:0000313" key="9">
    <source>
        <dbReference type="Proteomes" id="UP001574673"/>
    </source>
</evidence>
<evidence type="ECO:0000256" key="3">
    <source>
        <dbReference type="ARBA" id="ARBA00011977"/>
    </source>
</evidence>
<dbReference type="GO" id="GO:0008168">
    <property type="term" value="F:methyltransferase activity"/>
    <property type="evidence" value="ECO:0007669"/>
    <property type="project" value="UniProtKB-KW"/>
</dbReference>
<organism evidence="8 9">
    <name type="scientific">Dentiradicibacter hellwigii</name>
    <dbReference type="NCBI Taxonomy" id="3149053"/>
    <lineage>
        <taxon>Bacteria</taxon>
        <taxon>Pseudomonadati</taxon>
        <taxon>Pseudomonadota</taxon>
        <taxon>Betaproteobacteria</taxon>
        <taxon>Rhodocyclales</taxon>
        <taxon>Rhodocyclaceae</taxon>
        <taxon>Dentiradicibacter</taxon>
    </lineage>
</organism>
<reference evidence="9" key="1">
    <citation type="submission" date="2024-06" db="EMBL/GenBank/DDBJ databases">
        <title>Radixoralia hellwigii gen. nov., sp nov., isolated from a root canal in the human oral cavity.</title>
        <authorList>
            <person name="Bartsch S."/>
            <person name="Wittmer A."/>
            <person name="Schulz A.-K."/>
            <person name="Neumann-Schaal M."/>
            <person name="Wolf J."/>
            <person name="Gronow S."/>
            <person name="Tennert C."/>
            <person name="Haecker G."/>
            <person name="Cieplik F."/>
            <person name="Al-Ahmad A."/>
        </authorList>
    </citation>
    <scope>NUCLEOTIDE SEQUENCE [LARGE SCALE GENOMIC DNA]</scope>
    <source>
        <strain evidence="9">Wk13</strain>
    </source>
</reference>
<evidence type="ECO:0000256" key="7">
    <source>
        <dbReference type="ARBA" id="ARBA00022694"/>
    </source>
</evidence>
<dbReference type="Proteomes" id="UP001574673">
    <property type="component" value="Unassembled WGS sequence"/>
</dbReference>
<dbReference type="GO" id="GO:0032259">
    <property type="term" value="P:methylation"/>
    <property type="evidence" value="ECO:0007669"/>
    <property type="project" value="UniProtKB-KW"/>
</dbReference>
<evidence type="ECO:0000256" key="1">
    <source>
        <dbReference type="ARBA" id="ARBA00000142"/>
    </source>
</evidence>
<comment type="function">
    <text evidence="2">Catalyzes the formation of N(7)-methylguanine at position 46 (m7G46) in tRNA.</text>
</comment>
<protein>
    <recommendedName>
        <fullName evidence="3">tRNA (guanine(46)-N(7))-methyltransferase</fullName>
        <ecNumber evidence="3">2.1.1.33</ecNumber>
    </recommendedName>
</protein>
<accession>A0ABV4UFC9</accession>
<proteinExistence type="predicted"/>
<dbReference type="Gene3D" id="3.40.50.150">
    <property type="entry name" value="Vaccinia Virus protein VP39"/>
    <property type="match status" value="1"/>
</dbReference>
<dbReference type="PROSITE" id="PS51625">
    <property type="entry name" value="SAM_MT_TRMB"/>
    <property type="match status" value="1"/>
</dbReference>
<dbReference type="InterPro" id="IPR029063">
    <property type="entry name" value="SAM-dependent_MTases_sf"/>
</dbReference>
<evidence type="ECO:0000256" key="6">
    <source>
        <dbReference type="ARBA" id="ARBA00022691"/>
    </source>
</evidence>
<keyword evidence="5" id="KW-0808">Transferase</keyword>
<dbReference type="RefSeq" id="WP_418891046.1">
    <property type="nucleotide sequence ID" value="NZ_JBEUWX010000002.1"/>
</dbReference>
<keyword evidence="7" id="KW-0819">tRNA processing</keyword>
<gene>
    <name evidence="8" type="ORF">ABCS64_06420</name>
</gene>
<dbReference type="EMBL" id="JBEUWX010000002">
    <property type="protein sequence ID" value="MFA9949953.1"/>
    <property type="molecule type" value="Genomic_DNA"/>
</dbReference>
<sequence length="260" mass="28720">MSAEVTHSGRFADVDFDASTDAAAGVARHGAGCSRLPVSAQSAVHERLLAVLERHRGAPFRKPYADYNRAAFAASMARRERHAPQAPLILDAGCGVGESSIRLARAFPDHYVIGVDQSAARLARRIDGKTGGLPENLDLVRADLVDYWRLLGEAGIRLDRHYLLYPNPWPKIGHLSRRWHGHPVFPALLALGGTLECRSNWRIYIEEFCLAVRALSGVPIHCELLTPQMLAAQGGPQTPFERKYRDSGHALWRARAVLPR</sequence>
<evidence type="ECO:0000313" key="8">
    <source>
        <dbReference type="EMBL" id="MFA9949953.1"/>
    </source>
</evidence>
<name>A0ABV4UFC9_9RHOO</name>
<keyword evidence="9" id="KW-1185">Reference proteome</keyword>
<comment type="catalytic activity">
    <reaction evidence="1">
        <text>guanosine(46) in tRNA + S-adenosyl-L-methionine = N(7)-methylguanosine(46) in tRNA + S-adenosyl-L-homocysteine</text>
        <dbReference type="Rhea" id="RHEA:42708"/>
        <dbReference type="Rhea" id="RHEA-COMP:10188"/>
        <dbReference type="Rhea" id="RHEA-COMP:10189"/>
        <dbReference type="ChEBI" id="CHEBI:57856"/>
        <dbReference type="ChEBI" id="CHEBI:59789"/>
        <dbReference type="ChEBI" id="CHEBI:74269"/>
        <dbReference type="ChEBI" id="CHEBI:74480"/>
        <dbReference type="EC" id="2.1.1.33"/>
    </reaction>
</comment>
<keyword evidence="4 8" id="KW-0489">Methyltransferase</keyword>
<keyword evidence="6" id="KW-0949">S-adenosyl-L-methionine</keyword>
<dbReference type="SUPFAM" id="SSF53335">
    <property type="entry name" value="S-adenosyl-L-methionine-dependent methyltransferases"/>
    <property type="match status" value="1"/>
</dbReference>
<dbReference type="Pfam" id="PF02390">
    <property type="entry name" value="Methyltransf_4"/>
    <property type="match status" value="1"/>
</dbReference>
<evidence type="ECO:0000256" key="4">
    <source>
        <dbReference type="ARBA" id="ARBA00022603"/>
    </source>
</evidence>
<evidence type="ECO:0000256" key="5">
    <source>
        <dbReference type="ARBA" id="ARBA00022679"/>
    </source>
</evidence>
<dbReference type="PANTHER" id="PTHR23417:SF14">
    <property type="entry name" value="PENTACOTRIPEPTIDE-REPEAT REGION OF PRORP DOMAIN-CONTAINING PROTEIN"/>
    <property type="match status" value="1"/>
</dbReference>
<dbReference type="CDD" id="cd02440">
    <property type="entry name" value="AdoMet_MTases"/>
    <property type="match status" value="1"/>
</dbReference>